<sequence>MWCTSLVLFFILSRTLGAPLSNEVKSIHEFQKPVVLFSCPKGQECYASPRNCIDDCDAAFSMRPEANGTTTFNITMLSGLGYVGVLVKEQGQGIYEKGIICTFHQPRGIVARVNYPDPILILEFFESTEPEGNTDSHHTQCSTNIGVPMPRKSEFKLIAGKWESELIVDERLGIDVVPAVENARILSTTPKLNIPPPRRVPAVRASPSKEVDTEKTSEEIEIETPVEKTTTSTTAETAEKSKTKSKETNELKIVEYEDRIVLKYEDEDEDDLVEIVDSDETTPEPRKGGKEDEELERPRFREYEDEEDEHQ</sequence>
<dbReference type="OrthoDB" id="5846596at2759"/>
<feature type="compositionally biased region" description="Basic and acidic residues" evidence="1">
    <location>
        <begin position="283"/>
        <end position="302"/>
    </location>
</feature>
<feature type="compositionally biased region" description="Basic and acidic residues" evidence="1">
    <location>
        <begin position="237"/>
        <end position="250"/>
    </location>
</feature>
<keyword evidence="2" id="KW-0732">Signal</keyword>
<dbReference type="EMBL" id="JOJR01000075">
    <property type="protein sequence ID" value="RCN46641.1"/>
    <property type="molecule type" value="Genomic_DNA"/>
</dbReference>
<evidence type="ECO:0000256" key="2">
    <source>
        <dbReference type="SAM" id="SignalP"/>
    </source>
</evidence>
<organism evidence="3 4">
    <name type="scientific">Ancylostoma caninum</name>
    <name type="common">Dog hookworm</name>
    <dbReference type="NCBI Taxonomy" id="29170"/>
    <lineage>
        <taxon>Eukaryota</taxon>
        <taxon>Metazoa</taxon>
        <taxon>Ecdysozoa</taxon>
        <taxon>Nematoda</taxon>
        <taxon>Chromadorea</taxon>
        <taxon>Rhabditida</taxon>
        <taxon>Rhabditina</taxon>
        <taxon>Rhabditomorpha</taxon>
        <taxon>Strongyloidea</taxon>
        <taxon>Ancylostomatidae</taxon>
        <taxon>Ancylostomatinae</taxon>
        <taxon>Ancylostoma</taxon>
    </lineage>
</organism>
<keyword evidence="4" id="KW-1185">Reference proteome</keyword>
<name>A0A368GQJ0_ANCCA</name>
<evidence type="ECO:0000313" key="3">
    <source>
        <dbReference type="EMBL" id="RCN46641.1"/>
    </source>
</evidence>
<feature type="compositionally biased region" description="Acidic residues" evidence="1">
    <location>
        <begin position="265"/>
        <end position="282"/>
    </location>
</feature>
<dbReference type="AlphaFoldDB" id="A0A368GQJ0"/>
<reference evidence="3 4" key="1">
    <citation type="submission" date="2014-10" db="EMBL/GenBank/DDBJ databases">
        <title>Draft genome of the hookworm Ancylostoma caninum.</title>
        <authorList>
            <person name="Mitreva M."/>
        </authorList>
    </citation>
    <scope>NUCLEOTIDE SEQUENCE [LARGE SCALE GENOMIC DNA]</scope>
    <source>
        <strain evidence="3 4">Baltimore</strain>
    </source>
</reference>
<comment type="caution">
    <text evidence="3">The sequence shown here is derived from an EMBL/GenBank/DDBJ whole genome shotgun (WGS) entry which is preliminary data.</text>
</comment>
<accession>A0A368GQJ0</accession>
<evidence type="ECO:0000256" key="1">
    <source>
        <dbReference type="SAM" id="MobiDB-lite"/>
    </source>
</evidence>
<feature type="compositionally biased region" description="Low complexity" evidence="1">
    <location>
        <begin position="227"/>
        <end position="236"/>
    </location>
</feature>
<feature type="region of interest" description="Disordered" evidence="1">
    <location>
        <begin position="265"/>
        <end position="311"/>
    </location>
</feature>
<feature type="chain" id="PRO_5016860513" evidence="2">
    <location>
        <begin position="18"/>
        <end position="311"/>
    </location>
</feature>
<proteinExistence type="predicted"/>
<feature type="signal peptide" evidence="2">
    <location>
        <begin position="1"/>
        <end position="17"/>
    </location>
</feature>
<protein>
    <submittedName>
        <fullName evidence="3">Uncharacterized protein</fullName>
    </submittedName>
</protein>
<feature type="compositionally biased region" description="Basic and acidic residues" evidence="1">
    <location>
        <begin position="207"/>
        <end position="218"/>
    </location>
</feature>
<evidence type="ECO:0000313" key="4">
    <source>
        <dbReference type="Proteomes" id="UP000252519"/>
    </source>
</evidence>
<gene>
    <name evidence="3" type="ORF">ANCCAN_07269</name>
</gene>
<dbReference type="Proteomes" id="UP000252519">
    <property type="component" value="Unassembled WGS sequence"/>
</dbReference>
<feature type="region of interest" description="Disordered" evidence="1">
    <location>
        <begin position="189"/>
        <end position="250"/>
    </location>
</feature>